<keyword evidence="2" id="KW-0472">Membrane</keyword>
<proteinExistence type="predicted"/>
<evidence type="ECO:0000313" key="3">
    <source>
        <dbReference type="EMBL" id="OHA03241.1"/>
    </source>
</evidence>
<keyword evidence="2" id="KW-0812">Transmembrane</keyword>
<feature type="compositionally biased region" description="Basic and acidic residues" evidence="1">
    <location>
        <begin position="65"/>
        <end position="74"/>
    </location>
</feature>
<feature type="region of interest" description="Disordered" evidence="1">
    <location>
        <begin position="54"/>
        <end position="94"/>
    </location>
</feature>
<comment type="caution">
    <text evidence="3">The sequence shown here is derived from an EMBL/GenBank/DDBJ whole genome shotgun (WGS) entry which is preliminary data.</text>
</comment>
<feature type="compositionally biased region" description="Polar residues" evidence="1">
    <location>
        <begin position="54"/>
        <end position="63"/>
    </location>
</feature>
<evidence type="ECO:0000256" key="1">
    <source>
        <dbReference type="SAM" id="MobiDB-lite"/>
    </source>
</evidence>
<evidence type="ECO:0000256" key="2">
    <source>
        <dbReference type="SAM" id="Phobius"/>
    </source>
</evidence>
<feature type="transmembrane region" description="Helical" evidence="2">
    <location>
        <begin position="6"/>
        <end position="30"/>
    </location>
</feature>
<protein>
    <submittedName>
        <fullName evidence="3">Uncharacterized protein</fullName>
    </submittedName>
</protein>
<dbReference type="EMBL" id="MHQM01000029">
    <property type="protein sequence ID" value="OHA03241.1"/>
    <property type="molecule type" value="Genomic_DNA"/>
</dbReference>
<name>A0A1G2KXR5_9BACT</name>
<dbReference type="AlphaFoldDB" id="A0A1G2KXR5"/>
<organism evidence="3 4">
    <name type="scientific">Candidatus Sungbacteria bacterium RIFCSPHIGHO2_02_FULL_52_23</name>
    <dbReference type="NCBI Taxonomy" id="1802274"/>
    <lineage>
        <taxon>Bacteria</taxon>
        <taxon>Candidatus Sungiibacteriota</taxon>
    </lineage>
</organism>
<reference evidence="3 4" key="1">
    <citation type="journal article" date="2016" name="Nat. Commun.">
        <title>Thousands of microbial genomes shed light on interconnected biogeochemical processes in an aquifer system.</title>
        <authorList>
            <person name="Anantharaman K."/>
            <person name="Brown C.T."/>
            <person name="Hug L.A."/>
            <person name="Sharon I."/>
            <person name="Castelle C.J."/>
            <person name="Probst A.J."/>
            <person name="Thomas B.C."/>
            <person name="Singh A."/>
            <person name="Wilkins M.J."/>
            <person name="Karaoz U."/>
            <person name="Brodie E.L."/>
            <person name="Williams K.H."/>
            <person name="Hubbard S.S."/>
            <person name="Banfield J.F."/>
        </authorList>
    </citation>
    <scope>NUCLEOTIDE SEQUENCE [LARGE SCALE GENOMIC DNA]</scope>
</reference>
<keyword evidence="2" id="KW-1133">Transmembrane helix</keyword>
<gene>
    <name evidence="3" type="ORF">A3J58_00925</name>
</gene>
<sequence length="108" mass="11403">MAEWYFIFFVALIGGIVTKRQIAIGGLMFITSLGTGAVYADTVNRYPSVQSQEATKETVQAVDTNKPDSPKAKEGSTIGGQADAKGPASAVSPKEAVRICPITGKILR</sequence>
<accession>A0A1G2KXR5</accession>
<evidence type="ECO:0000313" key="4">
    <source>
        <dbReference type="Proteomes" id="UP000178510"/>
    </source>
</evidence>
<dbReference type="Proteomes" id="UP000178510">
    <property type="component" value="Unassembled WGS sequence"/>
</dbReference>